<evidence type="ECO:0000313" key="3">
    <source>
        <dbReference type="EMBL" id="TFK37136.1"/>
    </source>
</evidence>
<keyword evidence="4" id="KW-1185">Reference proteome</keyword>
<feature type="region of interest" description="Disordered" evidence="1">
    <location>
        <begin position="1"/>
        <end position="20"/>
    </location>
</feature>
<dbReference type="SUPFAM" id="SSF56112">
    <property type="entry name" value="Protein kinase-like (PK-like)"/>
    <property type="match status" value="1"/>
</dbReference>
<dbReference type="EMBL" id="ML213610">
    <property type="protein sequence ID" value="TFK37136.1"/>
    <property type="molecule type" value="Genomic_DNA"/>
</dbReference>
<dbReference type="InterPro" id="IPR011009">
    <property type="entry name" value="Kinase-like_dom_sf"/>
</dbReference>
<dbReference type="Pfam" id="PF17667">
    <property type="entry name" value="Pkinase_fungal"/>
    <property type="match status" value="1"/>
</dbReference>
<feature type="compositionally biased region" description="Basic and acidic residues" evidence="1">
    <location>
        <begin position="130"/>
        <end position="139"/>
    </location>
</feature>
<gene>
    <name evidence="3" type="ORF">BDQ12DRAFT_667335</name>
</gene>
<dbReference type="InterPro" id="IPR040976">
    <property type="entry name" value="Pkinase_fungal"/>
</dbReference>
<evidence type="ECO:0000313" key="4">
    <source>
        <dbReference type="Proteomes" id="UP000308652"/>
    </source>
</evidence>
<feature type="region of interest" description="Disordered" evidence="1">
    <location>
        <begin position="130"/>
        <end position="198"/>
    </location>
</feature>
<sequence length="699" mass="79004">MSTPARPGSTGLERQTVKDLKKELRQETSGKLLDDISVEHFLQHVFGLGAETRNQLLSLQSIKKLDPTALAEYKHIVDTKAAETKMYGPFGTISETLLRDVLKELGELGDDTTDLPLRWAQTFVPAEVKVAKPKDKPESAGDPFSSTSLSTPVSSSSRTTPNHSIPDEAGTSHSVDAPGTRTTSGKRKRGATDIGGDDTKKFKVNTMGEDELQLAIYALECMAVPTRYYTTGILLIGFTISLWYYDRAAIIRTRSFDFHDSPEYLGLILYAMSHATLQQAGFDPHLHKLPPPADAAIEKVPGGATVEKSFDITTLTQLDIPPKTYENLYIKLPSKIENKPPAVFKLIGDDALYKYRGLIGRGTMVYHVSQLDDNNGWRNDLILKLSWQIRVRTPEGNIIKILREKIPAFKDHLPDVKYSALYSSKDDLKLPRTQMEELKIPPKFEERDLHVLSTTMYKKLWEVKSIEEFKRVFIDCVECLNFRLGHYHAYEEGKVLHRDLSENNLMAWYPNSGDVKGILNDWDMASKLDEKGHIPPSGALHRTGTVPFMARDLLKKNPPPHLYRHELESWLYILVWAAAYYKIKDNDSKNKRARKPKPSLKNWNNSEIDTVRGTKNDFITTGSVAQDVYEELLPAFDAVISEWIEPLRKMFRRAHMSSEDASDNGDASYDYETCNGELTFQNFMAIIKVTPRNVHLPSA</sequence>
<evidence type="ECO:0000256" key="1">
    <source>
        <dbReference type="SAM" id="MobiDB-lite"/>
    </source>
</evidence>
<reference evidence="3 4" key="1">
    <citation type="journal article" date="2019" name="Nat. Ecol. Evol.">
        <title>Megaphylogeny resolves global patterns of mushroom evolution.</title>
        <authorList>
            <person name="Varga T."/>
            <person name="Krizsan K."/>
            <person name="Foldi C."/>
            <person name="Dima B."/>
            <person name="Sanchez-Garcia M."/>
            <person name="Sanchez-Ramirez S."/>
            <person name="Szollosi G.J."/>
            <person name="Szarkandi J.G."/>
            <person name="Papp V."/>
            <person name="Albert L."/>
            <person name="Andreopoulos W."/>
            <person name="Angelini C."/>
            <person name="Antonin V."/>
            <person name="Barry K.W."/>
            <person name="Bougher N.L."/>
            <person name="Buchanan P."/>
            <person name="Buyck B."/>
            <person name="Bense V."/>
            <person name="Catcheside P."/>
            <person name="Chovatia M."/>
            <person name="Cooper J."/>
            <person name="Damon W."/>
            <person name="Desjardin D."/>
            <person name="Finy P."/>
            <person name="Geml J."/>
            <person name="Haridas S."/>
            <person name="Hughes K."/>
            <person name="Justo A."/>
            <person name="Karasinski D."/>
            <person name="Kautmanova I."/>
            <person name="Kiss B."/>
            <person name="Kocsube S."/>
            <person name="Kotiranta H."/>
            <person name="LaButti K.M."/>
            <person name="Lechner B.E."/>
            <person name="Liimatainen K."/>
            <person name="Lipzen A."/>
            <person name="Lukacs Z."/>
            <person name="Mihaltcheva S."/>
            <person name="Morgado L.N."/>
            <person name="Niskanen T."/>
            <person name="Noordeloos M.E."/>
            <person name="Ohm R.A."/>
            <person name="Ortiz-Santana B."/>
            <person name="Ovrebo C."/>
            <person name="Racz N."/>
            <person name="Riley R."/>
            <person name="Savchenko A."/>
            <person name="Shiryaev A."/>
            <person name="Soop K."/>
            <person name="Spirin V."/>
            <person name="Szebenyi C."/>
            <person name="Tomsovsky M."/>
            <person name="Tulloss R.E."/>
            <person name="Uehling J."/>
            <person name="Grigoriev I.V."/>
            <person name="Vagvolgyi C."/>
            <person name="Papp T."/>
            <person name="Martin F.M."/>
            <person name="Miettinen O."/>
            <person name="Hibbett D.S."/>
            <person name="Nagy L.G."/>
        </authorList>
    </citation>
    <scope>NUCLEOTIDE SEQUENCE [LARGE SCALE GENOMIC DNA]</scope>
    <source>
        <strain evidence="3 4">CBS 166.37</strain>
    </source>
</reference>
<name>A0A5C3LYD4_9AGAR</name>
<proteinExistence type="predicted"/>
<dbReference type="PANTHER" id="PTHR38248">
    <property type="entry name" value="FUNK1 6"/>
    <property type="match status" value="1"/>
</dbReference>
<feature type="compositionally biased region" description="Low complexity" evidence="1">
    <location>
        <begin position="145"/>
        <end position="160"/>
    </location>
</feature>
<evidence type="ECO:0000259" key="2">
    <source>
        <dbReference type="Pfam" id="PF17667"/>
    </source>
</evidence>
<accession>A0A5C3LYD4</accession>
<feature type="domain" description="Fungal-type protein kinase" evidence="2">
    <location>
        <begin position="203"/>
        <end position="577"/>
    </location>
</feature>
<dbReference type="OrthoDB" id="5569250at2759"/>
<dbReference type="AlphaFoldDB" id="A0A5C3LYD4"/>
<dbReference type="Proteomes" id="UP000308652">
    <property type="component" value="Unassembled WGS sequence"/>
</dbReference>
<organism evidence="3 4">
    <name type="scientific">Crucibulum laeve</name>
    <dbReference type="NCBI Taxonomy" id="68775"/>
    <lineage>
        <taxon>Eukaryota</taxon>
        <taxon>Fungi</taxon>
        <taxon>Dikarya</taxon>
        <taxon>Basidiomycota</taxon>
        <taxon>Agaricomycotina</taxon>
        <taxon>Agaricomycetes</taxon>
        <taxon>Agaricomycetidae</taxon>
        <taxon>Agaricales</taxon>
        <taxon>Agaricineae</taxon>
        <taxon>Nidulariaceae</taxon>
        <taxon>Crucibulum</taxon>
    </lineage>
</organism>
<dbReference type="Gene3D" id="1.10.510.10">
    <property type="entry name" value="Transferase(Phosphotransferase) domain 1"/>
    <property type="match status" value="1"/>
</dbReference>
<dbReference type="PANTHER" id="PTHR38248:SF2">
    <property type="entry name" value="FUNK1 11"/>
    <property type="match status" value="1"/>
</dbReference>
<protein>
    <recommendedName>
        <fullName evidence="2">Fungal-type protein kinase domain-containing protein</fullName>
    </recommendedName>
</protein>